<evidence type="ECO:0000313" key="7">
    <source>
        <dbReference type="Proteomes" id="UP000198727"/>
    </source>
</evidence>
<gene>
    <name evidence="6" type="ORF">SAMN05421810_10676</name>
</gene>
<name>A0A1I5XHR9_9PSEU</name>
<dbReference type="PROSITE" id="PS50977">
    <property type="entry name" value="HTH_TETR_2"/>
    <property type="match status" value="1"/>
</dbReference>
<dbReference type="STRING" id="587909.SAMN05421810_10676"/>
<dbReference type="Pfam" id="PF00440">
    <property type="entry name" value="TetR_N"/>
    <property type="match status" value="1"/>
</dbReference>
<keyword evidence="1" id="KW-0805">Transcription regulation</keyword>
<feature type="DNA-binding region" description="H-T-H motif" evidence="4">
    <location>
        <begin position="27"/>
        <end position="46"/>
    </location>
</feature>
<keyword evidence="3" id="KW-0804">Transcription</keyword>
<dbReference type="SUPFAM" id="SSF46689">
    <property type="entry name" value="Homeodomain-like"/>
    <property type="match status" value="1"/>
</dbReference>
<dbReference type="InterPro" id="IPR009057">
    <property type="entry name" value="Homeodomain-like_sf"/>
</dbReference>
<dbReference type="EMBL" id="FOWW01000006">
    <property type="protein sequence ID" value="SFQ31519.1"/>
    <property type="molecule type" value="Genomic_DNA"/>
</dbReference>
<proteinExistence type="predicted"/>
<evidence type="ECO:0000256" key="3">
    <source>
        <dbReference type="ARBA" id="ARBA00023163"/>
    </source>
</evidence>
<dbReference type="InterPro" id="IPR001647">
    <property type="entry name" value="HTH_TetR"/>
</dbReference>
<dbReference type="InterPro" id="IPR036271">
    <property type="entry name" value="Tet_transcr_reg_TetR-rel_C_sf"/>
</dbReference>
<dbReference type="PANTHER" id="PTHR47506:SF3">
    <property type="entry name" value="HTH-TYPE TRANSCRIPTIONAL REGULATOR LMRA"/>
    <property type="match status" value="1"/>
</dbReference>
<dbReference type="Gene3D" id="1.10.357.10">
    <property type="entry name" value="Tetracycline Repressor, domain 2"/>
    <property type="match status" value="1"/>
</dbReference>
<dbReference type="GO" id="GO:0003677">
    <property type="term" value="F:DNA binding"/>
    <property type="evidence" value="ECO:0007669"/>
    <property type="project" value="UniProtKB-UniRule"/>
</dbReference>
<reference evidence="7" key="1">
    <citation type="submission" date="2016-10" db="EMBL/GenBank/DDBJ databases">
        <authorList>
            <person name="Varghese N."/>
            <person name="Submissions S."/>
        </authorList>
    </citation>
    <scope>NUCLEOTIDE SEQUENCE [LARGE SCALE GENOMIC DNA]</scope>
    <source>
        <strain evidence="7">CGMCC 4.5579</strain>
    </source>
</reference>
<evidence type="ECO:0000259" key="5">
    <source>
        <dbReference type="PROSITE" id="PS50977"/>
    </source>
</evidence>
<accession>A0A1I5XHR9</accession>
<dbReference type="RefSeq" id="WP_243859311.1">
    <property type="nucleotide sequence ID" value="NZ_FOWW01000006.1"/>
</dbReference>
<dbReference type="PANTHER" id="PTHR47506">
    <property type="entry name" value="TRANSCRIPTIONAL REGULATORY PROTEIN"/>
    <property type="match status" value="1"/>
</dbReference>
<keyword evidence="2 4" id="KW-0238">DNA-binding</keyword>
<dbReference type="Pfam" id="PF21993">
    <property type="entry name" value="TetR_C_13_2"/>
    <property type="match status" value="1"/>
</dbReference>
<evidence type="ECO:0000256" key="1">
    <source>
        <dbReference type="ARBA" id="ARBA00023015"/>
    </source>
</evidence>
<protein>
    <submittedName>
        <fullName evidence="6">TetR/AcrR family transcriptional regulator, lmrAB and yxaGH operons repressor</fullName>
    </submittedName>
</protein>
<evidence type="ECO:0000256" key="2">
    <source>
        <dbReference type="ARBA" id="ARBA00023125"/>
    </source>
</evidence>
<organism evidence="6 7">
    <name type="scientific">Amycolatopsis arida</name>
    <dbReference type="NCBI Taxonomy" id="587909"/>
    <lineage>
        <taxon>Bacteria</taxon>
        <taxon>Bacillati</taxon>
        <taxon>Actinomycetota</taxon>
        <taxon>Actinomycetes</taxon>
        <taxon>Pseudonocardiales</taxon>
        <taxon>Pseudonocardiaceae</taxon>
        <taxon>Amycolatopsis</taxon>
    </lineage>
</organism>
<keyword evidence="7" id="KW-1185">Reference proteome</keyword>
<dbReference type="Proteomes" id="UP000198727">
    <property type="component" value="Unassembled WGS sequence"/>
</dbReference>
<feature type="domain" description="HTH tetR-type" evidence="5">
    <location>
        <begin position="4"/>
        <end position="64"/>
    </location>
</feature>
<dbReference type="InterPro" id="IPR054156">
    <property type="entry name" value="YxaF_TetR_C"/>
</dbReference>
<evidence type="ECO:0000313" key="6">
    <source>
        <dbReference type="EMBL" id="SFQ31519.1"/>
    </source>
</evidence>
<dbReference type="AlphaFoldDB" id="A0A1I5XHR9"/>
<dbReference type="SUPFAM" id="SSF48498">
    <property type="entry name" value="Tetracyclin repressor-like, C-terminal domain"/>
    <property type="match status" value="1"/>
</dbReference>
<sequence>MTEPTTRDRMVSTALRLFRERGYPATSWRRLVEEAGTPWGSAYHHFPGGKEELGVAAVELGTQLVNRTVRRAFERHHDPADAVRWWYRKAGEVLAVGDFRSGCPLATIALEMAHASPALTAACEHAFTSWQEQAAALLRERGFPPERATDLAVAVITNLEGALLLARVRRSLDPLHRAAEHVAVLVVAARAGN</sequence>
<evidence type="ECO:0000256" key="4">
    <source>
        <dbReference type="PROSITE-ProRule" id="PRU00335"/>
    </source>
</evidence>